<organism evidence="2 3">
    <name type="scientific">Plakobranchus ocellatus</name>
    <dbReference type="NCBI Taxonomy" id="259542"/>
    <lineage>
        <taxon>Eukaryota</taxon>
        <taxon>Metazoa</taxon>
        <taxon>Spiralia</taxon>
        <taxon>Lophotrochozoa</taxon>
        <taxon>Mollusca</taxon>
        <taxon>Gastropoda</taxon>
        <taxon>Heterobranchia</taxon>
        <taxon>Euthyneura</taxon>
        <taxon>Panpulmonata</taxon>
        <taxon>Sacoglossa</taxon>
        <taxon>Placobranchoidea</taxon>
        <taxon>Plakobranchidae</taxon>
        <taxon>Plakobranchus</taxon>
    </lineage>
</organism>
<dbReference type="Proteomes" id="UP000735302">
    <property type="component" value="Unassembled WGS sequence"/>
</dbReference>
<dbReference type="Gene3D" id="3.60.10.10">
    <property type="entry name" value="Endonuclease/exonuclease/phosphatase"/>
    <property type="match status" value="1"/>
</dbReference>
<dbReference type="GO" id="GO:0005783">
    <property type="term" value="C:endoplasmic reticulum"/>
    <property type="evidence" value="ECO:0007669"/>
    <property type="project" value="TreeGrafter"/>
</dbReference>
<dbReference type="EMBL" id="BLXT01003745">
    <property type="protein sequence ID" value="GFO04975.1"/>
    <property type="molecule type" value="Genomic_DNA"/>
</dbReference>
<accession>A0AAV4A9W4</accession>
<evidence type="ECO:0000259" key="1">
    <source>
        <dbReference type="Pfam" id="PF03372"/>
    </source>
</evidence>
<dbReference type="GO" id="GO:0003824">
    <property type="term" value="F:catalytic activity"/>
    <property type="evidence" value="ECO:0007669"/>
    <property type="project" value="InterPro"/>
</dbReference>
<dbReference type="InterPro" id="IPR005135">
    <property type="entry name" value="Endo/exonuclease/phosphatase"/>
</dbReference>
<dbReference type="Pfam" id="PF03372">
    <property type="entry name" value="Exo_endo_phos"/>
    <property type="match status" value="1"/>
</dbReference>
<reference evidence="2 3" key="1">
    <citation type="journal article" date="2021" name="Elife">
        <title>Chloroplast acquisition without the gene transfer in kleptoplastic sea slugs, Plakobranchus ocellatus.</title>
        <authorList>
            <person name="Maeda T."/>
            <person name="Takahashi S."/>
            <person name="Yoshida T."/>
            <person name="Shimamura S."/>
            <person name="Takaki Y."/>
            <person name="Nagai Y."/>
            <person name="Toyoda A."/>
            <person name="Suzuki Y."/>
            <person name="Arimoto A."/>
            <person name="Ishii H."/>
            <person name="Satoh N."/>
            <person name="Nishiyama T."/>
            <person name="Hasebe M."/>
            <person name="Maruyama T."/>
            <person name="Minagawa J."/>
            <person name="Obokata J."/>
            <person name="Shigenobu S."/>
        </authorList>
    </citation>
    <scope>NUCLEOTIDE SEQUENCE [LARGE SCALE GENOMIC DNA]</scope>
</reference>
<feature type="domain" description="Endonuclease/exonuclease/phosphatase" evidence="1">
    <location>
        <begin position="263"/>
        <end position="509"/>
    </location>
</feature>
<gene>
    <name evidence="2" type="ORF">PoB_003148000</name>
</gene>
<dbReference type="PANTHER" id="PTHR14859">
    <property type="entry name" value="CALCOFLUOR WHITE HYPERSENSITIVE PROTEIN PRECURSOR"/>
    <property type="match status" value="1"/>
</dbReference>
<protein>
    <submittedName>
        <fullName evidence="2">Rxlr-like protein</fullName>
    </submittedName>
</protein>
<keyword evidence="3" id="KW-1185">Reference proteome</keyword>
<dbReference type="InterPro" id="IPR051916">
    <property type="entry name" value="GPI-anchor_lipid_remodeler"/>
</dbReference>
<name>A0AAV4A9W4_9GAST</name>
<sequence>MRELNFFDLTVTRLGIVIGVFSNFFIAAAGNGKEKLSEPDYHHLLYGSVWRHIIFSPYNTTDILDATAYLNSLLKTQYPTLDLNVARLRCISQHVLWYSASEHSPLFLESYVHDRLGQKYPVSMPVAVGSTFHFLLTVSKNAIKTTHMFTITSNKEHDFYLFSHTFFSLSAKEANKDHECTCSRERVKSSGSIVLSSLALSKHTEHYPESSCTLYMDKIQVPEPNNISGLPENISIYNKQSVRQDSANPGGTAKRASATLTVMTYNIWNFNSYQHKDQYAQRVERMKKLLAQAQPDIVGFQEVRFEQPAGEELGPNQVEHLVSALPGYQFVYQPAQLMRESFQQGRTEEGVAIFSKYPIIHHDYLLLFRNKHNSADQHQRICLHATIHVPNVGRVHVFNTHLSLSHEAREASISQILQFMIEVGEGECLILLGDLNATPEEKAIRLLSEGLEDVWGKLHPLSEGFTFNNLEDHLSKRIDYIFINKSENLTAVKMEVLADNIKSKAASDHRPVMATLHLKA</sequence>
<evidence type="ECO:0000313" key="3">
    <source>
        <dbReference type="Proteomes" id="UP000735302"/>
    </source>
</evidence>
<dbReference type="GO" id="GO:0016020">
    <property type="term" value="C:membrane"/>
    <property type="evidence" value="ECO:0007669"/>
    <property type="project" value="GOC"/>
</dbReference>
<evidence type="ECO:0000313" key="2">
    <source>
        <dbReference type="EMBL" id="GFO04975.1"/>
    </source>
</evidence>
<dbReference type="SUPFAM" id="SSF56219">
    <property type="entry name" value="DNase I-like"/>
    <property type="match status" value="1"/>
</dbReference>
<dbReference type="PANTHER" id="PTHR14859:SF16">
    <property type="entry name" value="ENDONUCLEASE_EXONUCLEASE_PHOSPHATASE DOMAIN-CONTAINING PROTEIN"/>
    <property type="match status" value="1"/>
</dbReference>
<dbReference type="GO" id="GO:0006506">
    <property type="term" value="P:GPI anchor biosynthetic process"/>
    <property type="evidence" value="ECO:0007669"/>
    <property type="project" value="TreeGrafter"/>
</dbReference>
<dbReference type="InterPro" id="IPR036691">
    <property type="entry name" value="Endo/exonu/phosph_ase_sf"/>
</dbReference>
<comment type="caution">
    <text evidence="2">The sequence shown here is derived from an EMBL/GenBank/DDBJ whole genome shotgun (WGS) entry which is preliminary data.</text>
</comment>
<dbReference type="AlphaFoldDB" id="A0AAV4A9W4"/>
<proteinExistence type="predicted"/>